<feature type="region of interest" description="Disordered" evidence="1">
    <location>
        <begin position="340"/>
        <end position="361"/>
    </location>
</feature>
<organism evidence="2 3">
    <name type="scientific">Protopolystoma xenopodis</name>
    <dbReference type="NCBI Taxonomy" id="117903"/>
    <lineage>
        <taxon>Eukaryota</taxon>
        <taxon>Metazoa</taxon>
        <taxon>Spiralia</taxon>
        <taxon>Lophotrochozoa</taxon>
        <taxon>Platyhelminthes</taxon>
        <taxon>Monogenea</taxon>
        <taxon>Polyopisthocotylea</taxon>
        <taxon>Polystomatidea</taxon>
        <taxon>Polystomatidae</taxon>
        <taxon>Protopolystoma</taxon>
    </lineage>
</organism>
<dbReference type="AlphaFoldDB" id="A0A3S4ZXF7"/>
<gene>
    <name evidence="2" type="ORF">PXEA_LOCUS2971</name>
</gene>
<dbReference type="EMBL" id="CAAALY010006553">
    <property type="protein sequence ID" value="VEL09531.1"/>
    <property type="molecule type" value="Genomic_DNA"/>
</dbReference>
<name>A0A3S4ZXF7_9PLAT</name>
<evidence type="ECO:0000256" key="1">
    <source>
        <dbReference type="SAM" id="MobiDB-lite"/>
    </source>
</evidence>
<proteinExistence type="predicted"/>
<comment type="caution">
    <text evidence="2">The sequence shown here is derived from an EMBL/GenBank/DDBJ whole genome shotgun (WGS) entry which is preliminary data.</text>
</comment>
<feature type="compositionally biased region" description="Pro residues" evidence="1">
    <location>
        <begin position="346"/>
        <end position="356"/>
    </location>
</feature>
<accession>A0A3S4ZXF7</accession>
<evidence type="ECO:0000313" key="3">
    <source>
        <dbReference type="Proteomes" id="UP000784294"/>
    </source>
</evidence>
<evidence type="ECO:0000313" key="2">
    <source>
        <dbReference type="EMBL" id="VEL09531.1"/>
    </source>
</evidence>
<dbReference type="Proteomes" id="UP000784294">
    <property type="component" value="Unassembled WGS sequence"/>
</dbReference>
<protein>
    <submittedName>
        <fullName evidence="2">Uncharacterized protein</fullName>
    </submittedName>
</protein>
<reference evidence="2" key="1">
    <citation type="submission" date="2018-11" db="EMBL/GenBank/DDBJ databases">
        <authorList>
            <consortium name="Pathogen Informatics"/>
        </authorList>
    </citation>
    <scope>NUCLEOTIDE SEQUENCE</scope>
</reference>
<keyword evidence="3" id="KW-1185">Reference proteome</keyword>
<sequence>MGSRQAALNGVYLHSDSRPPVDVERLRVVCNGAGGHSAAKMEVGGIGISINGKVKNETKEIANSNFNANLNGHQPNGYSYDGLMHSAVAKSGGELRAQEFQPSGLMAFGNYATYNSHSAETGQDPLSLSNLDLLGSGLASGLSDPALRDVLRLSPVLTGGIQGPRSEFGKRGIESSLPMPVSLGYSVSDQTNGPSFCSHLPGLSQASTELQSLALAQATRLLFPTATSALGIENRLFSTSKIANSEEVEQDQAQMHTKSQTLTPAQKSEIALSLLAELSAKQHLQSQANLNGLIYATNGDQASSVYSRVGSDSTLATGSRPQAPFGTQTQQAITGLQGNSVTVQMRPPPPSPPPSPSALHPSLPADSVLAWAMMANTALVDSKLA</sequence>